<feature type="region of interest" description="Disordered" evidence="1">
    <location>
        <begin position="274"/>
        <end position="358"/>
    </location>
</feature>
<gene>
    <name evidence="2" type="ORF">D0864_01131</name>
</gene>
<evidence type="ECO:0000256" key="1">
    <source>
        <dbReference type="SAM" id="MobiDB-lite"/>
    </source>
</evidence>
<name>A0A3M7HC39_HORWE</name>
<reference evidence="2 3" key="1">
    <citation type="journal article" date="2018" name="BMC Genomics">
        <title>Genomic evidence for intraspecific hybridization in a clonal and extremely halotolerant yeast.</title>
        <authorList>
            <person name="Gostincar C."/>
            <person name="Stajich J.E."/>
            <person name="Zupancic J."/>
            <person name="Zalar P."/>
            <person name="Gunde-Cimerman N."/>
        </authorList>
    </citation>
    <scope>NUCLEOTIDE SEQUENCE [LARGE SCALE GENOMIC DNA]</scope>
    <source>
        <strain evidence="2 3">EXF-10513</strain>
    </source>
</reference>
<sequence length="358" mass="39377">MNHDATQPIISPPLSPPPAMSSTLDAPQGEQPPEVGARQPSAKTQAKVKLPKGPYRPPPGLDNTKYLKSDLKAFGFDAKEVKQLVAKKEPVVDAQGQRPPHAAGIVVRSESHGSNNSWNDGEDGEDKWTGRAVRTTGKNGNGKGYEHLYLKEGTNWVLFDPLRGWPHFGPFGPPPFLLKWEYYEPGNAKLLEFNVISHSVRMRSCPDVLKGKQVVYTKTGPKIEKITGNSGRRGDTPMDGEDDVSPSDKQEESTQVYGATVSKEEVVKAEEAKVFNGKGKRKGKAPVEEEVFTAREAQPDAPKQETRKRARLSLDGTSQAKEEKQEAPKRSTRIRRAPLRLKQEIAGSDDDAIKAEEA</sequence>
<dbReference type="VEuPathDB" id="FungiDB:BTJ68_03863"/>
<feature type="compositionally biased region" description="Basic residues" evidence="1">
    <location>
        <begin position="330"/>
        <end position="339"/>
    </location>
</feature>
<accession>A0A3M7HC39</accession>
<feature type="region of interest" description="Disordered" evidence="1">
    <location>
        <begin position="1"/>
        <end position="64"/>
    </location>
</feature>
<feature type="compositionally biased region" description="Basic and acidic residues" evidence="1">
    <location>
        <begin position="320"/>
        <end position="329"/>
    </location>
</feature>
<protein>
    <submittedName>
        <fullName evidence="2">Uncharacterized protein</fullName>
    </submittedName>
</protein>
<feature type="region of interest" description="Disordered" evidence="1">
    <location>
        <begin position="109"/>
        <end position="135"/>
    </location>
</feature>
<proteinExistence type="predicted"/>
<dbReference type="Proteomes" id="UP000269539">
    <property type="component" value="Unassembled WGS sequence"/>
</dbReference>
<organism evidence="2 3">
    <name type="scientific">Hortaea werneckii</name>
    <name type="common">Black yeast</name>
    <name type="synonym">Cladosporium werneckii</name>
    <dbReference type="NCBI Taxonomy" id="91943"/>
    <lineage>
        <taxon>Eukaryota</taxon>
        <taxon>Fungi</taxon>
        <taxon>Dikarya</taxon>
        <taxon>Ascomycota</taxon>
        <taxon>Pezizomycotina</taxon>
        <taxon>Dothideomycetes</taxon>
        <taxon>Dothideomycetidae</taxon>
        <taxon>Mycosphaerellales</taxon>
        <taxon>Teratosphaeriaceae</taxon>
        <taxon>Hortaea</taxon>
    </lineage>
</organism>
<evidence type="ECO:0000313" key="2">
    <source>
        <dbReference type="EMBL" id="RMZ10889.1"/>
    </source>
</evidence>
<evidence type="ECO:0000313" key="3">
    <source>
        <dbReference type="Proteomes" id="UP000269539"/>
    </source>
</evidence>
<feature type="compositionally biased region" description="Pro residues" evidence="1">
    <location>
        <begin position="10"/>
        <end position="19"/>
    </location>
</feature>
<dbReference type="EMBL" id="QWIO01000065">
    <property type="protein sequence ID" value="RMZ10889.1"/>
    <property type="molecule type" value="Genomic_DNA"/>
</dbReference>
<feature type="region of interest" description="Disordered" evidence="1">
    <location>
        <begin position="221"/>
        <end position="261"/>
    </location>
</feature>
<comment type="caution">
    <text evidence="2">The sequence shown here is derived from an EMBL/GenBank/DDBJ whole genome shotgun (WGS) entry which is preliminary data.</text>
</comment>
<dbReference type="AlphaFoldDB" id="A0A3M7HC39"/>